<dbReference type="SMART" id="SM01131">
    <property type="entry name" value="DHHA2"/>
    <property type="match status" value="1"/>
</dbReference>
<sequence length="311" mass="34053">MNTYIFGHIKPDLDSVVAAISFTEYRKQMGDIDVIPAMSGAANPETAFVFNKFQQSLPQQITAAEILPDDRVILVDHNETDQRIDNLGQEQIVSIYDHHTVYLNLTHPIEIIVLPLGSSNTIAWKLFKQNNLTIPQNIATLMLCAILSDTVGLKSSTTTETDKLAVADLSAVSNIADINSLTLDIFKAKSNVSALSDEQVILNDYKIFDFGKKVFIGQLETVEQDTLLSGRKAGLLAALQAIKEREGVDYIILAITDILKVNTKLLVDGAGETDLIQKAFGGTVQENILDIGAKMSRKKDIAPAIEKALIQ</sequence>
<dbReference type="Pfam" id="PF01368">
    <property type="entry name" value="DHH"/>
    <property type="match status" value="1"/>
</dbReference>
<dbReference type="PANTHER" id="PTHR12112:SF22">
    <property type="entry name" value="MANGANESE-DEPENDENT INORGANIC PYROPHOSPHATASE-RELATED"/>
    <property type="match status" value="1"/>
</dbReference>
<evidence type="ECO:0000313" key="10">
    <source>
        <dbReference type="Proteomes" id="UP000034006"/>
    </source>
</evidence>
<evidence type="ECO:0000256" key="4">
    <source>
        <dbReference type="ARBA" id="ARBA00022801"/>
    </source>
</evidence>
<organism evidence="9 10">
    <name type="scientific">Candidatus Collierbacteria bacterium GW2011_GWB2_44_22</name>
    <dbReference type="NCBI Taxonomy" id="1618387"/>
    <lineage>
        <taxon>Bacteria</taxon>
        <taxon>Candidatus Collieribacteriota</taxon>
    </lineage>
</organism>
<evidence type="ECO:0000313" key="9">
    <source>
        <dbReference type="EMBL" id="KKT52020.1"/>
    </source>
</evidence>
<dbReference type="Gene3D" id="3.10.310.20">
    <property type="entry name" value="DHHA2 domain"/>
    <property type="match status" value="1"/>
</dbReference>
<keyword evidence="3" id="KW-0479">Metal-binding</keyword>
<name>A0A0G1HYI3_9BACT</name>
<dbReference type="Gene3D" id="3.90.1640.10">
    <property type="entry name" value="inorganic pyrophosphatase (n-terminal core)"/>
    <property type="match status" value="1"/>
</dbReference>
<dbReference type="SUPFAM" id="SSF64182">
    <property type="entry name" value="DHH phosphoesterases"/>
    <property type="match status" value="1"/>
</dbReference>
<dbReference type="Proteomes" id="UP000034006">
    <property type="component" value="Unassembled WGS sequence"/>
</dbReference>
<evidence type="ECO:0000256" key="7">
    <source>
        <dbReference type="ARBA" id="ARBA00047820"/>
    </source>
</evidence>
<gene>
    <name evidence="9" type="ORF">UW44_C0005G0062</name>
</gene>
<evidence type="ECO:0000256" key="2">
    <source>
        <dbReference type="ARBA" id="ARBA00012146"/>
    </source>
</evidence>
<accession>A0A0G1HYI3</accession>
<dbReference type="PANTHER" id="PTHR12112">
    <property type="entry name" value="BNIP - RELATED"/>
    <property type="match status" value="1"/>
</dbReference>
<evidence type="ECO:0000256" key="1">
    <source>
        <dbReference type="ARBA" id="ARBA00001936"/>
    </source>
</evidence>
<dbReference type="GO" id="GO:0004427">
    <property type="term" value="F:inorganic diphosphate phosphatase activity"/>
    <property type="evidence" value="ECO:0007669"/>
    <property type="project" value="UniProtKB-EC"/>
</dbReference>
<dbReference type="PATRIC" id="fig|1618387.3.peg.474"/>
<dbReference type="AlphaFoldDB" id="A0A0G1HYI3"/>
<dbReference type="GO" id="GO:0005737">
    <property type="term" value="C:cytoplasm"/>
    <property type="evidence" value="ECO:0007669"/>
    <property type="project" value="InterPro"/>
</dbReference>
<dbReference type="Pfam" id="PF02833">
    <property type="entry name" value="DHHA2"/>
    <property type="match status" value="1"/>
</dbReference>
<comment type="caution">
    <text evidence="9">The sequence shown here is derived from an EMBL/GenBank/DDBJ whole genome shotgun (WGS) entry which is preliminary data.</text>
</comment>
<dbReference type="InterPro" id="IPR038222">
    <property type="entry name" value="DHHA2_dom_sf"/>
</dbReference>
<evidence type="ECO:0000256" key="3">
    <source>
        <dbReference type="ARBA" id="ARBA00022723"/>
    </source>
</evidence>
<keyword evidence="5" id="KW-0464">Manganese</keyword>
<comment type="cofactor">
    <cofactor evidence="1">
        <name>Mn(2+)</name>
        <dbReference type="ChEBI" id="CHEBI:29035"/>
    </cofactor>
</comment>
<keyword evidence="4" id="KW-0378">Hydrolase</keyword>
<dbReference type="InterPro" id="IPR001667">
    <property type="entry name" value="DDH_dom"/>
</dbReference>
<protein>
    <recommendedName>
        <fullName evidence="2">inorganic diphosphatase</fullName>
        <ecNumber evidence="2">3.6.1.1</ecNumber>
    </recommendedName>
    <alternativeName>
        <fullName evidence="6">Pyrophosphate phospho-hydrolase</fullName>
    </alternativeName>
</protein>
<proteinExistence type="predicted"/>
<dbReference type="GO" id="GO:0046872">
    <property type="term" value="F:metal ion binding"/>
    <property type="evidence" value="ECO:0007669"/>
    <property type="project" value="UniProtKB-KW"/>
</dbReference>
<evidence type="ECO:0000256" key="6">
    <source>
        <dbReference type="ARBA" id="ARBA00032535"/>
    </source>
</evidence>
<evidence type="ECO:0000256" key="5">
    <source>
        <dbReference type="ARBA" id="ARBA00023211"/>
    </source>
</evidence>
<evidence type="ECO:0000259" key="8">
    <source>
        <dbReference type="SMART" id="SM01131"/>
    </source>
</evidence>
<dbReference type="InterPro" id="IPR004097">
    <property type="entry name" value="DHHA2"/>
</dbReference>
<feature type="domain" description="DHHA2" evidence="8">
    <location>
        <begin position="182"/>
        <end position="309"/>
    </location>
</feature>
<dbReference type="STRING" id="1618387.UW44_C0005G0062"/>
<dbReference type="NCBIfam" id="NF003877">
    <property type="entry name" value="PRK05427.1"/>
    <property type="match status" value="1"/>
</dbReference>
<dbReference type="EMBL" id="LCIH01000005">
    <property type="protein sequence ID" value="KKT52020.1"/>
    <property type="molecule type" value="Genomic_DNA"/>
</dbReference>
<dbReference type="InterPro" id="IPR038763">
    <property type="entry name" value="DHH_sf"/>
</dbReference>
<comment type="catalytic activity">
    <reaction evidence="7">
        <text>diphosphate + H2O = 2 phosphate + H(+)</text>
        <dbReference type="Rhea" id="RHEA:24576"/>
        <dbReference type="ChEBI" id="CHEBI:15377"/>
        <dbReference type="ChEBI" id="CHEBI:15378"/>
        <dbReference type="ChEBI" id="CHEBI:33019"/>
        <dbReference type="ChEBI" id="CHEBI:43474"/>
        <dbReference type="EC" id="3.6.1.1"/>
    </reaction>
</comment>
<dbReference type="EC" id="3.6.1.1" evidence="2"/>
<reference evidence="9 10" key="1">
    <citation type="journal article" date="2015" name="Nature">
        <title>rRNA introns, odd ribosomes, and small enigmatic genomes across a large radiation of phyla.</title>
        <authorList>
            <person name="Brown C.T."/>
            <person name="Hug L.A."/>
            <person name="Thomas B.C."/>
            <person name="Sharon I."/>
            <person name="Castelle C.J."/>
            <person name="Singh A."/>
            <person name="Wilkins M.J."/>
            <person name="Williams K.H."/>
            <person name="Banfield J.F."/>
        </authorList>
    </citation>
    <scope>NUCLEOTIDE SEQUENCE [LARGE SCALE GENOMIC DNA]</scope>
</reference>